<evidence type="ECO:0000313" key="16">
    <source>
        <dbReference type="Proteomes" id="UP000727407"/>
    </source>
</evidence>
<keyword evidence="16" id="KW-1185">Reference proteome</keyword>
<evidence type="ECO:0000256" key="1">
    <source>
        <dbReference type="ARBA" id="ARBA00004129"/>
    </source>
</evidence>
<evidence type="ECO:0000256" key="7">
    <source>
        <dbReference type="ARBA" id="ARBA00022824"/>
    </source>
</evidence>
<evidence type="ECO:0000256" key="9">
    <source>
        <dbReference type="ARBA" id="ARBA00022927"/>
    </source>
</evidence>
<dbReference type="GO" id="GO:0030663">
    <property type="term" value="C:COPI-coated vesicle membrane"/>
    <property type="evidence" value="ECO:0007669"/>
    <property type="project" value="UniProtKB-SubCell"/>
</dbReference>
<sequence length="384" mass="44503">MYDDKKPTSRKVLKLIKASPTTPAENQAFKFLQQYIRGLDQILWTFSIYLESMSILPHLFMISKTGKAETITTPYLFFLGLYRALYLVNWIWRFYYEGFFDMIAISAGVVQTILYCGFFFLCVIKGISGKSQVLFALVFMTRYLDLFTSYISLYNTTMKVIYIGSSYATVYLIYTKFKATYDSKYDTIRVEFLVIPVGGLAFLVNHNFNPVEILWTFSIYLESVAMLPQLFMTSKIEKAETITYAFYACFLFLYRALYIVNWVWRFYYEDFFDVIAISAGVVQTILNCGFFILYVTKGISGKSQVLFALVFTTRYLDLLTSFISLYNTTMKVIYIGCAYATVYLIYAKFKATYDGNHDTFRVEFLVVPVGGLAFLVNHDFSPLE</sequence>
<keyword evidence="12 15" id="KW-0675">Receptor</keyword>
<feature type="transmembrane region" description="Helical" evidence="14">
    <location>
        <begin position="332"/>
        <end position="349"/>
    </location>
</feature>
<name>A0A8J4TS24_CLAMG</name>
<feature type="transmembrane region" description="Helical" evidence="14">
    <location>
        <begin position="160"/>
        <end position="177"/>
    </location>
</feature>
<feature type="transmembrane region" description="Helical" evidence="14">
    <location>
        <begin position="214"/>
        <end position="232"/>
    </location>
</feature>
<dbReference type="GO" id="GO:0016192">
    <property type="term" value="P:vesicle-mediated transport"/>
    <property type="evidence" value="ECO:0007669"/>
    <property type="project" value="UniProtKB-KW"/>
</dbReference>
<feature type="transmembrane region" description="Helical" evidence="14">
    <location>
        <begin position="98"/>
        <end position="121"/>
    </location>
</feature>
<evidence type="ECO:0000256" key="3">
    <source>
        <dbReference type="ARBA" id="ARBA00004653"/>
    </source>
</evidence>
<feature type="transmembrane region" description="Helical" evidence="14">
    <location>
        <begin position="361"/>
        <end position="378"/>
    </location>
</feature>
<comment type="caution">
    <text evidence="15">The sequence shown here is derived from an EMBL/GenBank/DDBJ whole genome shotgun (WGS) entry which is preliminary data.</text>
</comment>
<keyword evidence="5" id="KW-0813">Transport</keyword>
<evidence type="ECO:0000256" key="6">
    <source>
        <dbReference type="ARBA" id="ARBA00022692"/>
    </source>
</evidence>
<evidence type="ECO:0000313" key="15">
    <source>
        <dbReference type="EMBL" id="KAF5900670.1"/>
    </source>
</evidence>
<dbReference type="GO" id="GO:0015031">
    <property type="term" value="P:protein transport"/>
    <property type="evidence" value="ECO:0007669"/>
    <property type="project" value="UniProtKB-KW"/>
</dbReference>
<dbReference type="AlphaFoldDB" id="A0A8J4TS24"/>
<protein>
    <submittedName>
        <fullName evidence="15">ER lumen protein-retaining receptor 2</fullName>
    </submittedName>
</protein>
<reference evidence="15" key="1">
    <citation type="submission" date="2020-07" db="EMBL/GenBank/DDBJ databases">
        <title>Clarias magur genome sequencing, assembly and annotation.</title>
        <authorList>
            <person name="Kushwaha B."/>
            <person name="Kumar R."/>
            <person name="Das P."/>
            <person name="Joshi C.G."/>
            <person name="Kumar D."/>
            <person name="Nagpure N.S."/>
            <person name="Pandey M."/>
            <person name="Agarwal S."/>
            <person name="Srivastava S."/>
            <person name="Singh M."/>
            <person name="Sahoo L."/>
            <person name="Jayasankar P."/>
            <person name="Meher P.K."/>
            <person name="Koringa P.G."/>
            <person name="Iquebal M.A."/>
            <person name="Das S.P."/>
            <person name="Bit A."/>
            <person name="Patnaik S."/>
            <person name="Patel N."/>
            <person name="Shah T.M."/>
            <person name="Hinsu A."/>
            <person name="Jena J.K."/>
        </authorList>
    </citation>
    <scope>NUCLEOTIDE SEQUENCE</scope>
    <source>
        <strain evidence="15">CIFAMagur01</strain>
        <tissue evidence="15">Testis</tissue>
    </source>
</reference>
<proteinExistence type="inferred from homology"/>
<keyword evidence="7" id="KW-0256">Endoplasmic reticulum</keyword>
<evidence type="ECO:0000256" key="14">
    <source>
        <dbReference type="SAM" id="Phobius"/>
    </source>
</evidence>
<organism evidence="15 16">
    <name type="scientific">Clarias magur</name>
    <name type="common">Asian catfish</name>
    <name type="synonym">Macropteronotus magur</name>
    <dbReference type="NCBI Taxonomy" id="1594786"/>
    <lineage>
        <taxon>Eukaryota</taxon>
        <taxon>Metazoa</taxon>
        <taxon>Chordata</taxon>
        <taxon>Craniata</taxon>
        <taxon>Vertebrata</taxon>
        <taxon>Euteleostomi</taxon>
        <taxon>Actinopterygii</taxon>
        <taxon>Neopterygii</taxon>
        <taxon>Teleostei</taxon>
        <taxon>Ostariophysi</taxon>
        <taxon>Siluriformes</taxon>
        <taxon>Clariidae</taxon>
        <taxon>Clarias</taxon>
    </lineage>
</organism>
<gene>
    <name evidence="15" type="ORF">DAT39_009614</name>
</gene>
<dbReference type="PRINTS" id="PR00660">
    <property type="entry name" value="ERLUMENR"/>
</dbReference>
<dbReference type="OrthoDB" id="7694678at2759"/>
<feature type="transmembrane region" description="Helical" evidence="14">
    <location>
        <begin position="244"/>
        <end position="268"/>
    </location>
</feature>
<evidence type="ECO:0000256" key="10">
    <source>
        <dbReference type="ARBA" id="ARBA00022989"/>
    </source>
</evidence>
<dbReference type="EMBL" id="QNUK01000130">
    <property type="protein sequence ID" value="KAF5900670.1"/>
    <property type="molecule type" value="Genomic_DNA"/>
</dbReference>
<evidence type="ECO:0000256" key="2">
    <source>
        <dbReference type="ARBA" id="ARBA00004477"/>
    </source>
</evidence>
<dbReference type="GO" id="GO:0006621">
    <property type="term" value="P:protein retention in ER lumen"/>
    <property type="evidence" value="ECO:0007669"/>
    <property type="project" value="InterPro"/>
</dbReference>
<accession>A0A8J4TS24</accession>
<feature type="non-terminal residue" evidence="15">
    <location>
        <position position="384"/>
    </location>
</feature>
<dbReference type="PROSITE" id="PS00951">
    <property type="entry name" value="ER_LUMEN_RECEPTOR_1"/>
    <property type="match status" value="2"/>
</dbReference>
<dbReference type="GO" id="GO:0000139">
    <property type="term" value="C:Golgi membrane"/>
    <property type="evidence" value="ECO:0007669"/>
    <property type="project" value="UniProtKB-SubCell"/>
</dbReference>
<dbReference type="Pfam" id="PF00810">
    <property type="entry name" value="ER_lumen_recept"/>
    <property type="match status" value="3"/>
</dbReference>
<feature type="transmembrane region" description="Helical" evidence="14">
    <location>
        <begin position="189"/>
        <end position="208"/>
    </location>
</feature>
<comment type="subcellular location">
    <subcellularLocation>
        <location evidence="1">Cytoplasmic vesicle</location>
        <location evidence="1">COPI-coated vesicle membrane</location>
        <topology evidence="1">Multi-pass membrane protein</topology>
    </subcellularLocation>
    <subcellularLocation>
        <location evidence="2">Endoplasmic reticulum membrane</location>
        <topology evidence="2">Multi-pass membrane protein</topology>
    </subcellularLocation>
    <subcellularLocation>
        <location evidence="3">Golgi apparatus membrane</location>
        <topology evidence="3">Multi-pass membrane protein</topology>
    </subcellularLocation>
</comment>
<dbReference type="GO" id="GO:0046923">
    <property type="term" value="F:ER retention sequence binding"/>
    <property type="evidence" value="ECO:0007669"/>
    <property type="project" value="InterPro"/>
</dbReference>
<feature type="transmembrane region" description="Helical" evidence="14">
    <location>
        <begin position="74"/>
        <end position="92"/>
    </location>
</feature>
<feature type="transmembrane region" description="Helical" evidence="14">
    <location>
        <begin position="274"/>
        <end position="294"/>
    </location>
</feature>
<dbReference type="GO" id="GO:0005789">
    <property type="term" value="C:endoplasmic reticulum membrane"/>
    <property type="evidence" value="ECO:0007669"/>
    <property type="project" value="UniProtKB-SubCell"/>
</dbReference>
<dbReference type="Proteomes" id="UP000727407">
    <property type="component" value="Unassembled WGS sequence"/>
</dbReference>
<evidence type="ECO:0000256" key="4">
    <source>
        <dbReference type="ARBA" id="ARBA00010120"/>
    </source>
</evidence>
<evidence type="ECO:0000256" key="5">
    <source>
        <dbReference type="ARBA" id="ARBA00022448"/>
    </source>
</evidence>
<comment type="similarity">
    <text evidence="4">Belongs to the ERD2 family.</text>
</comment>
<keyword evidence="10 14" id="KW-1133">Transmembrane helix</keyword>
<keyword evidence="9" id="KW-0653">Protein transport</keyword>
<evidence type="ECO:0000256" key="11">
    <source>
        <dbReference type="ARBA" id="ARBA00023136"/>
    </source>
</evidence>
<evidence type="ECO:0000256" key="13">
    <source>
        <dbReference type="ARBA" id="ARBA00023329"/>
    </source>
</evidence>
<dbReference type="InterPro" id="IPR000133">
    <property type="entry name" value="ER_ret_rcpt"/>
</dbReference>
<dbReference type="PANTHER" id="PTHR10585">
    <property type="entry name" value="ER LUMEN PROTEIN RETAINING RECEPTOR"/>
    <property type="match status" value="1"/>
</dbReference>
<keyword evidence="11 14" id="KW-0472">Membrane</keyword>
<evidence type="ECO:0000256" key="8">
    <source>
        <dbReference type="ARBA" id="ARBA00022892"/>
    </source>
</evidence>
<evidence type="ECO:0000256" key="12">
    <source>
        <dbReference type="ARBA" id="ARBA00023170"/>
    </source>
</evidence>
<keyword evidence="8" id="KW-0931">ER-Golgi transport</keyword>
<keyword evidence="13" id="KW-0968">Cytoplasmic vesicle</keyword>
<keyword evidence="6 14" id="KW-0812">Transmembrane</keyword>